<sequence length="359" mass="39770">MRLTALCVLLICLSLVASAPVENQDPEDRALTSSQENLLHKEPPTPEADKVEQKNLNEPQKDTKRGTDEPSNTLVDSNKDQVKTSVPPENTSDDTGKSLKGNDEPQQTSPMQSAVDVQKLMTPKNPLDSDPKENTTVQVNKAAGEEAKTTDQVKKTSSEEAKTTAQVNKAPDEEAKTTVKVDKVASEETTIIQVGENTKAVTKDKMAGENVKTTEQDDKKADKNVDQDDRTTDYEGDQDENKESTEEKTTPSFDGGENIDDDGDDFAQNLLESDNNAPDRKDVNKSGSKQRNGNDNRQIEDSPENSHFFAYLVCAVIVVAGLYIANHNKRKILAFFLEGRRSRGYRRPKTSDYQKLEQH</sequence>
<feature type="transmembrane region" description="Helical" evidence="2">
    <location>
        <begin position="308"/>
        <end position="325"/>
    </location>
</feature>
<evidence type="ECO:0000256" key="3">
    <source>
        <dbReference type="SAM" id="SignalP"/>
    </source>
</evidence>
<evidence type="ECO:0000313" key="4">
    <source>
        <dbReference type="EMBL" id="KAI7797414.1"/>
    </source>
</evidence>
<dbReference type="InterPro" id="IPR037645">
    <property type="entry name" value="KCT2"/>
</dbReference>
<gene>
    <name evidence="4" type="ORF">IRJ41_002506</name>
</gene>
<name>A0A9W7TIA1_TRIRA</name>
<reference evidence="4" key="1">
    <citation type="submission" date="2021-02" db="EMBL/GenBank/DDBJ databases">
        <title>Comparative genomics reveals that relaxation of natural selection precedes convergent phenotypic evolution of cavefish.</title>
        <authorList>
            <person name="Peng Z."/>
        </authorList>
    </citation>
    <scope>NUCLEOTIDE SEQUENCE</scope>
    <source>
        <tissue evidence="4">Muscle</tissue>
    </source>
</reference>
<dbReference type="Proteomes" id="UP001059041">
    <property type="component" value="Linkage Group LG17"/>
</dbReference>
<feature type="compositionally biased region" description="Basic and acidic residues" evidence="1">
    <location>
        <begin position="170"/>
        <end position="186"/>
    </location>
</feature>
<proteinExistence type="predicted"/>
<organism evidence="4 5">
    <name type="scientific">Triplophysa rosa</name>
    <name type="common">Cave loach</name>
    <dbReference type="NCBI Taxonomy" id="992332"/>
    <lineage>
        <taxon>Eukaryota</taxon>
        <taxon>Metazoa</taxon>
        <taxon>Chordata</taxon>
        <taxon>Craniata</taxon>
        <taxon>Vertebrata</taxon>
        <taxon>Euteleostomi</taxon>
        <taxon>Actinopterygii</taxon>
        <taxon>Neopterygii</taxon>
        <taxon>Teleostei</taxon>
        <taxon>Ostariophysi</taxon>
        <taxon>Cypriniformes</taxon>
        <taxon>Nemacheilidae</taxon>
        <taxon>Triplophysa</taxon>
    </lineage>
</organism>
<keyword evidence="2" id="KW-1133">Transmembrane helix</keyword>
<feature type="compositionally biased region" description="Basic and acidic residues" evidence="1">
    <location>
        <begin position="201"/>
        <end position="249"/>
    </location>
</feature>
<keyword evidence="3" id="KW-0732">Signal</keyword>
<protein>
    <submittedName>
        <fullName evidence="4">Trans-Golgi network integral membrane protein 2</fullName>
    </submittedName>
</protein>
<evidence type="ECO:0000313" key="5">
    <source>
        <dbReference type="Proteomes" id="UP001059041"/>
    </source>
</evidence>
<feature type="compositionally biased region" description="Basic and acidic residues" evidence="1">
    <location>
        <begin position="94"/>
        <end position="103"/>
    </location>
</feature>
<dbReference type="PANTHER" id="PTHR16502">
    <property type="entry name" value="KERATINOCYTE-ASSOCIATED TRANSMEMBRANE PROTEIN 2"/>
    <property type="match status" value="1"/>
</dbReference>
<evidence type="ECO:0000256" key="2">
    <source>
        <dbReference type="SAM" id="Phobius"/>
    </source>
</evidence>
<dbReference type="PANTHER" id="PTHR16502:SF0">
    <property type="entry name" value="KERATINOCYTE-ASSOCIATED TRANSMEMBRANE PROTEIN 2"/>
    <property type="match status" value="1"/>
</dbReference>
<evidence type="ECO:0000256" key="1">
    <source>
        <dbReference type="SAM" id="MobiDB-lite"/>
    </source>
</evidence>
<keyword evidence="2" id="KW-0812">Transmembrane</keyword>
<feature type="compositionally biased region" description="Basic and acidic residues" evidence="1">
    <location>
        <begin position="143"/>
        <end position="162"/>
    </location>
</feature>
<dbReference type="OrthoDB" id="5846619at2759"/>
<keyword evidence="2" id="KW-0472">Membrane</keyword>
<dbReference type="AlphaFoldDB" id="A0A9W7TIA1"/>
<dbReference type="EMBL" id="JAFHDT010000017">
    <property type="protein sequence ID" value="KAI7797414.1"/>
    <property type="molecule type" value="Genomic_DNA"/>
</dbReference>
<feature type="signal peptide" evidence="3">
    <location>
        <begin position="1"/>
        <end position="18"/>
    </location>
</feature>
<feature type="chain" id="PRO_5040957064" evidence="3">
    <location>
        <begin position="19"/>
        <end position="359"/>
    </location>
</feature>
<feature type="compositionally biased region" description="Polar residues" evidence="1">
    <location>
        <begin position="187"/>
        <end position="200"/>
    </location>
</feature>
<keyword evidence="5" id="KW-1185">Reference proteome</keyword>
<accession>A0A9W7TIA1</accession>
<feature type="compositionally biased region" description="Basic and acidic residues" evidence="1">
    <location>
        <begin position="38"/>
        <end position="68"/>
    </location>
</feature>
<comment type="caution">
    <text evidence="4">The sequence shown here is derived from an EMBL/GenBank/DDBJ whole genome shotgun (WGS) entry which is preliminary data.</text>
</comment>
<feature type="region of interest" description="Disordered" evidence="1">
    <location>
        <begin position="22"/>
        <end position="301"/>
    </location>
</feature>